<sequence length="39" mass="4383">SGRVALLFASQRQEVRPSKNNISKFTVFSSTLIWLASRS</sequence>
<gene>
    <name evidence="1" type="primary">DYNLT1</name>
</gene>
<reference evidence="1" key="2">
    <citation type="submission" date="2016-06" db="EMBL/GenBank/DDBJ databases">
        <title>The genome of a short-lived fish provides insights into sex chromosome evolution and the genetic control of aging.</title>
        <authorList>
            <person name="Reichwald K."/>
            <person name="Felder M."/>
            <person name="Petzold A."/>
            <person name="Koch P."/>
            <person name="Groth M."/>
            <person name="Platzer M."/>
        </authorList>
    </citation>
    <scope>NUCLEOTIDE SEQUENCE</scope>
    <source>
        <tissue evidence="1">Brain</tissue>
    </source>
</reference>
<reference evidence="1" key="1">
    <citation type="submission" date="2016-05" db="EMBL/GenBank/DDBJ databases">
        <authorList>
            <person name="Lavstsen T."/>
            <person name="Jespersen J.S."/>
        </authorList>
    </citation>
    <scope>NUCLEOTIDE SEQUENCE</scope>
    <source>
        <tissue evidence="1">Brain</tissue>
    </source>
</reference>
<evidence type="ECO:0000313" key="1">
    <source>
        <dbReference type="EMBL" id="SBS12616.1"/>
    </source>
</evidence>
<organism evidence="1">
    <name type="scientific">Nothobranchius rachovii</name>
    <name type="common">bluefin notho</name>
    <dbReference type="NCBI Taxonomy" id="451742"/>
    <lineage>
        <taxon>Eukaryota</taxon>
        <taxon>Metazoa</taxon>
        <taxon>Chordata</taxon>
        <taxon>Craniata</taxon>
        <taxon>Vertebrata</taxon>
        <taxon>Euteleostomi</taxon>
        <taxon>Actinopterygii</taxon>
        <taxon>Neopterygii</taxon>
        <taxon>Teleostei</taxon>
        <taxon>Neoteleostei</taxon>
        <taxon>Acanthomorphata</taxon>
        <taxon>Ovalentaria</taxon>
        <taxon>Atherinomorphae</taxon>
        <taxon>Cyprinodontiformes</taxon>
        <taxon>Nothobranchiidae</taxon>
        <taxon>Nothobranchius</taxon>
    </lineage>
</organism>
<dbReference type="AlphaFoldDB" id="A0A1A8S2Z8"/>
<name>A0A1A8S2Z8_9TELE</name>
<proteinExistence type="predicted"/>
<protein>
    <submittedName>
        <fullName evidence="1">Dynein, light chain, Tctex-type 1</fullName>
    </submittedName>
</protein>
<accession>A0A1A8S2Z8</accession>
<feature type="non-terminal residue" evidence="1">
    <location>
        <position position="1"/>
    </location>
</feature>
<feature type="non-terminal residue" evidence="1">
    <location>
        <position position="39"/>
    </location>
</feature>
<dbReference type="EMBL" id="HAEH01021616">
    <property type="protein sequence ID" value="SBS12616.1"/>
    <property type="molecule type" value="Transcribed_RNA"/>
</dbReference>